<evidence type="ECO:0000313" key="7">
    <source>
        <dbReference type="EMBL" id="SBT47225.1"/>
    </source>
</evidence>
<evidence type="ECO:0000313" key="8">
    <source>
        <dbReference type="Proteomes" id="UP000198765"/>
    </source>
</evidence>
<dbReference type="AlphaFoldDB" id="A0A1A8ZTS1"/>
<dbReference type="CDD" id="cd15831">
    <property type="entry name" value="BTAD"/>
    <property type="match status" value="1"/>
</dbReference>
<accession>A0A1A8ZTS1</accession>
<dbReference type="Pfam" id="PF03704">
    <property type="entry name" value="BTAD"/>
    <property type="match status" value="1"/>
</dbReference>
<dbReference type="Gene3D" id="3.40.50.300">
    <property type="entry name" value="P-loop containing nucleotide triphosphate hydrolases"/>
    <property type="match status" value="1"/>
</dbReference>
<name>A0A1A8ZTS1_9ACTN</name>
<dbReference type="Gene3D" id="1.25.40.10">
    <property type="entry name" value="Tetratricopeptide repeat domain"/>
    <property type="match status" value="1"/>
</dbReference>
<dbReference type="GO" id="GO:0003677">
    <property type="term" value="F:DNA binding"/>
    <property type="evidence" value="ECO:0007669"/>
    <property type="project" value="UniProtKB-KW"/>
</dbReference>
<protein>
    <submittedName>
        <fullName evidence="7">DNA-binding transcriptional activator of the SARP family</fullName>
    </submittedName>
</protein>
<dbReference type="SUPFAM" id="SSF48452">
    <property type="entry name" value="TPR-like"/>
    <property type="match status" value="1"/>
</dbReference>
<dbReference type="Pfam" id="PF00931">
    <property type="entry name" value="NB-ARC"/>
    <property type="match status" value="1"/>
</dbReference>
<sequence>MKLGIRLLGSVELYVDGELVPLGAAKRRAVLAGLALDANRPVSLSRLAEMVWADAPPASAVANLRTHAAALRRALGERLIARPHAYELRVAPDELDVTEFQRLAGEGRALLATEDFASAIAALTAALAHWRGASGDGLPQGTALDNRWASLDEQRLQVFEELAEARLSVGEHGPMLAELRTHLAAHPLRERAWAQLMLALYRCGDALAALNVYQDARTILDQQLGIEPGGELAGLHRAVLDRAPELSYAPPATPTVTVPAPAVEVRPTVGWTVPRELPADLVPFVGRTRETADVVAGLTNSAPPAVAVSGMAGIGKTALAVRAAHVVAADFPDGQVFVDLGYQPSLSGDDVVARILRAVGVDADEIPERTGERAGRLRSLLAGCRVLLIVDGVTNAAQVRPLVPAVPGPALIVVGQRCLRGLDGVCRVTLGGLPATEGHTLLDALGGAERLAAAPADAAALVRLCAGSPLALRIAASRLARRPTASVADLVAQLRDDLLDWLTDDDLSVRDRLDLGYAALCADDELIGQVFVLLGSAPEEATAPHTTAARLGVSVERVRQALEKLLDAHLVCVDESGGYRLPPLVCDYAAELAEPPAPSMLHPLPAWPAGPVPMTPVRVQRPARSA</sequence>
<comment type="similarity">
    <text evidence="1">Belongs to the AfsR/DnrI/RedD regulatory family.</text>
</comment>
<keyword evidence="3 7" id="KW-0238">DNA-binding</keyword>
<gene>
    <name evidence="7" type="ORF">GA0070621_2840</name>
</gene>
<dbReference type="InterPro" id="IPR027417">
    <property type="entry name" value="P-loop_NTPase"/>
</dbReference>
<dbReference type="GO" id="GO:0043531">
    <property type="term" value="F:ADP binding"/>
    <property type="evidence" value="ECO:0007669"/>
    <property type="project" value="InterPro"/>
</dbReference>
<evidence type="ECO:0000259" key="6">
    <source>
        <dbReference type="SMART" id="SM01043"/>
    </source>
</evidence>
<reference evidence="7 8" key="1">
    <citation type="submission" date="2016-06" db="EMBL/GenBank/DDBJ databases">
        <authorList>
            <person name="Kjaerup R.B."/>
            <person name="Dalgaard T.S."/>
            <person name="Juul-Madsen H.R."/>
        </authorList>
    </citation>
    <scope>NUCLEOTIDE SEQUENCE [LARGE SCALE GENOMIC DNA]</scope>
    <source>
        <strain evidence="7 8">DSM 45248</strain>
    </source>
</reference>
<dbReference type="InterPro" id="IPR016032">
    <property type="entry name" value="Sig_transdc_resp-reg_C-effctor"/>
</dbReference>
<dbReference type="InterPro" id="IPR011990">
    <property type="entry name" value="TPR-like_helical_dom_sf"/>
</dbReference>
<keyword evidence="8" id="KW-1185">Reference proteome</keyword>
<keyword evidence="4" id="KW-0804">Transcription</keyword>
<dbReference type="InterPro" id="IPR001867">
    <property type="entry name" value="OmpR/PhoB-type_DNA-bd"/>
</dbReference>
<evidence type="ECO:0000256" key="2">
    <source>
        <dbReference type="ARBA" id="ARBA00023015"/>
    </source>
</evidence>
<dbReference type="EMBL" id="LT594324">
    <property type="protein sequence ID" value="SBT47225.1"/>
    <property type="molecule type" value="Genomic_DNA"/>
</dbReference>
<dbReference type="PANTHER" id="PTHR35807:SF1">
    <property type="entry name" value="TRANSCRIPTIONAL REGULATOR REDD"/>
    <property type="match status" value="1"/>
</dbReference>
<evidence type="ECO:0000256" key="4">
    <source>
        <dbReference type="ARBA" id="ARBA00023163"/>
    </source>
</evidence>
<proteinExistence type="inferred from homology"/>
<dbReference type="PRINTS" id="PR00364">
    <property type="entry name" value="DISEASERSIST"/>
</dbReference>
<dbReference type="PANTHER" id="PTHR35807">
    <property type="entry name" value="TRANSCRIPTIONAL REGULATOR REDD-RELATED"/>
    <property type="match status" value="1"/>
</dbReference>
<dbReference type="InterPro" id="IPR051677">
    <property type="entry name" value="AfsR-DnrI-RedD_regulator"/>
</dbReference>
<dbReference type="SUPFAM" id="SSF46894">
    <property type="entry name" value="C-terminal effector domain of the bipartite response regulators"/>
    <property type="match status" value="1"/>
</dbReference>
<feature type="domain" description="Bacterial transcriptional activator" evidence="6">
    <location>
        <begin position="95"/>
        <end position="240"/>
    </location>
</feature>
<evidence type="ECO:0000259" key="5">
    <source>
        <dbReference type="SMART" id="SM00862"/>
    </source>
</evidence>
<dbReference type="InterPro" id="IPR005158">
    <property type="entry name" value="BTAD"/>
</dbReference>
<dbReference type="SUPFAM" id="SSF52540">
    <property type="entry name" value="P-loop containing nucleoside triphosphate hydrolases"/>
    <property type="match status" value="1"/>
</dbReference>
<dbReference type="InterPro" id="IPR002182">
    <property type="entry name" value="NB-ARC"/>
</dbReference>
<dbReference type="GO" id="GO:0006355">
    <property type="term" value="P:regulation of DNA-templated transcription"/>
    <property type="evidence" value="ECO:0007669"/>
    <property type="project" value="InterPro"/>
</dbReference>
<evidence type="ECO:0000256" key="1">
    <source>
        <dbReference type="ARBA" id="ARBA00005820"/>
    </source>
</evidence>
<evidence type="ECO:0000256" key="3">
    <source>
        <dbReference type="ARBA" id="ARBA00023125"/>
    </source>
</evidence>
<organism evidence="7 8">
    <name type="scientific">Micromonospora narathiwatensis</name>
    <dbReference type="NCBI Taxonomy" id="299146"/>
    <lineage>
        <taxon>Bacteria</taxon>
        <taxon>Bacillati</taxon>
        <taxon>Actinomycetota</taxon>
        <taxon>Actinomycetes</taxon>
        <taxon>Micromonosporales</taxon>
        <taxon>Micromonosporaceae</taxon>
        <taxon>Micromonospora</taxon>
    </lineage>
</organism>
<dbReference type="Gene3D" id="1.10.10.10">
    <property type="entry name" value="Winged helix-like DNA-binding domain superfamily/Winged helix DNA-binding domain"/>
    <property type="match status" value="1"/>
</dbReference>
<feature type="domain" description="OmpR/PhoB-type" evidence="5">
    <location>
        <begin position="17"/>
        <end position="88"/>
    </location>
</feature>
<keyword evidence="2" id="KW-0805">Transcription regulation</keyword>
<dbReference type="SMART" id="SM00862">
    <property type="entry name" value="Trans_reg_C"/>
    <property type="match status" value="1"/>
</dbReference>
<dbReference type="PATRIC" id="fig|299146.4.peg.2945"/>
<dbReference type="Proteomes" id="UP000198765">
    <property type="component" value="Chromosome I"/>
</dbReference>
<dbReference type="SMART" id="SM01043">
    <property type="entry name" value="BTAD"/>
    <property type="match status" value="1"/>
</dbReference>
<dbReference type="InterPro" id="IPR036388">
    <property type="entry name" value="WH-like_DNA-bd_sf"/>
</dbReference>
<dbReference type="GO" id="GO:0000160">
    <property type="term" value="P:phosphorelay signal transduction system"/>
    <property type="evidence" value="ECO:0007669"/>
    <property type="project" value="InterPro"/>
</dbReference>
<dbReference type="OrthoDB" id="7628974at2"/>
<dbReference type="RefSeq" id="WP_091195532.1">
    <property type="nucleotide sequence ID" value="NZ_LT594324.1"/>
</dbReference>